<sequence length="381" mass="43129">MIDLKQELQNYPSIDIENLEKSRPDLPDNIKSSVVLYNKALESMRSGSEDIAIIELKKAVSINPDFHEAINLLGLCYISTKEYGKAEEMFRRVISAENNAIKAMEYINFLEGKDTPEASGKNKAAFRKKKKSQDIRPSEMLQNRPKAASNKTDRKIEILKYAAVFLAGIVIMAIINPLIFDKSQGSISVSSSDEEIQAQIQNAVDAVKKEYEDKLNDLEEKSALLEDNLDKANHSIEYYKNLTNLFEIEKLASSKEYEKAADMLILLKPVAFQGAEKEKFDALFQDIMPKAAREAYNQGVKLFKQEKFQEAKDILSKAKIYGTGFTGVNMDGILYNLAKSYMELEDYTNAISTFNSVIEEFPGSSYANYSRNWIAFIESKQ</sequence>
<feature type="region of interest" description="Disordered" evidence="5">
    <location>
        <begin position="118"/>
        <end position="147"/>
    </location>
</feature>
<dbReference type="KEGG" id="cthd:CDO33_16350"/>
<keyword evidence="8" id="KW-1185">Reference proteome</keyword>
<keyword evidence="4" id="KW-0175">Coiled coil</keyword>
<evidence type="ECO:0000313" key="8">
    <source>
        <dbReference type="Proteomes" id="UP000236151"/>
    </source>
</evidence>
<dbReference type="PROSITE" id="PS50005">
    <property type="entry name" value="TPR"/>
    <property type="match status" value="2"/>
</dbReference>
<evidence type="ECO:0000256" key="1">
    <source>
        <dbReference type="ARBA" id="ARBA00022737"/>
    </source>
</evidence>
<dbReference type="InterPro" id="IPR050498">
    <property type="entry name" value="Ycf3"/>
</dbReference>
<evidence type="ECO:0000256" key="3">
    <source>
        <dbReference type="PROSITE-ProRule" id="PRU00339"/>
    </source>
</evidence>
<accession>A0A2K2FN17</accession>
<evidence type="ECO:0000256" key="4">
    <source>
        <dbReference type="SAM" id="Coils"/>
    </source>
</evidence>
<keyword evidence="1" id="KW-0677">Repeat</keyword>
<dbReference type="InterPro" id="IPR019734">
    <property type="entry name" value="TPR_rpt"/>
</dbReference>
<dbReference type="PANTHER" id="PTHR44858:SF1">
    <property type="entry name" value="UDP-N-ACETYLGLUCOSAMINE--PEPTIDE N-ACETYLGLUCOSAMINYLTRANSFERASE SPINDLY-RELATED"/>
    <property type="match status" value="1"/>
</dbReference>
<evidence type="ECO:0000256" key="5">
    <source>
        <dbReference type="SAM" id="MobiDB-lite"/>
    </source>
</evidence>
<organism evidence="7 8">
    <name type="scientific">Clostridium thermosuccinogenes</name>
    <dbReference type="NCBI Taxonomy" id="84032"/>
    <lineage>
        <taxon>Bacteria</taxon>
        <taxon>Bacillati</taxon>
        <taxon>Bacillota</taxon>
        <taxon>Clostridia</taxon>
        <taxon>Eubacteriales</taxon>
        <taxon>Clostridiaceae</taxon>
        <taxon>Clostridium</taxon>
    </lineage>
</organism>
<evidence type="ECO:0000313" key="7">
    <source>
        <dbReference type="EMBL" id="PNU01496.1"/>
    </source>
</evidence>
<dbReference type="GO" id="GO:0009279">
    <property type="term" value="C:cell outer membrane"/>
    <property type="evidence" value="ECO:0007669"/>
    <property type="project" value="TreeGrafter"/>
</dbReference>
<dbReference type="Gene3D" id="1.25.40.10">
    <property type="entry name" value="Tetratricopeptide repeat domain"/>
    <property type="match status" value="2"/>
</dbReference>
<dbReference type="InterPro" id="IPR011990">
    <property type="entry name" value="TPR-like_helical_dom_sf"/>
</dbReference>
<dbReference type="Proteomes" id="UP000236151">
    <property type="component" value="Unassembled WGS sequence"/>
</dbReference>
<feature type="transmembrane region" description="Helical" evidence="6">
    <location>
        <begin position="158"/>
        <end position="180"/>
    </location>
</feature>
<keyword evidence="6" id="KW-1133">Transmembrane helix</keyword>
<dbReference type="EMBL" id="NIOJ01000001">
    <property type="protein sequence ID" value="PNU01496.1"/>
    <property type="molecule type" value="Genomic_DNA"/>
</dbReference>
<feature type="coiled-coil region" evidence="4">
    <location>
        <begin position="201"/>
        <end position="235"/>
    </location>
</feature>
<protein>
    <recommendedName>
        <fullName evidence="9">Outer membrane lipoprotein BamD-like domain-containing protein</fullName>
    </recommendedName>
</protein>
<dbReference type="SMART" id="SM00028">
    <property type="entry name" value="TPR"/>
    <property type="match status" value="4"/>
</dbReference>
<dbReference type="OrthoDB" id="9791784at2"/>
<dbReference type="SUPFAM" id="SSF48452">
    <property type="entry name" value="TPR-like"/>
    <property type="match status" value="1"/>
</dbReference>
<evidence type="ECO:0000256" key="2">
    <source>
        <dbReference type="ARBA" id="ARBA00022803"/>
    </source>
</evidence>
<gene>
    <name evidence="7" type="ORF">CDQ84_00360</name>
</gene>
<name>A0A2K2FN17_9CLOT</name>
<keyword evidence="6" id="KW-0812">Transmembrane</keyword>
<feature type="repeat" description="TPR" evidence="3">
    <location>
        <begin position="331"/>
        <end position="364"/>
    </location>
</feature>
<dbReference type="PANTHER" id="PTHR44858">
    <property type="entry name" value="TETRATRICOPEPTIDE REPEAT PROTEIN 6"/>
    <property type="match status" value="1"/>
</dbReference>
<proteinExistence type="predicted"/>
<feature type="repeat" description="TPR" evidence="3">
    <location>
        <begin position="67"/>
        <end position="100"/>
    </location>
</feature>
<evidence type="ECO:0000256" key="6">
    <source>
        <dbReference type="SAM" id="Phobius"/>
    </source>
</evidence>
<dbReference type="Pfam" id="PF13181">
    <property type="entry name" value="TPR_8"/>
    <property type="match status" value="2"/>
</dbReference>
<comment type="caution">
    <text evidence="7">The sequence shown here is derived from an EMBL/GenBank/DDBJ whole genome shotgun (WGS) entry which is preliminary data.</text>
</comment>
<dbReference type="RefSeq" id="WP_103079725.1">
    <property type="nucleotide sequence ID" value="NZ_CP021850.1"/>
</dbReference>
<reference evidence="7 8" key="1">
    <citation type="submission" date="2017-06" db="EMBL/GenBank/DDBJ databases">
        <title>Investigating the central metabolism of Clostridium thermosuccinogenes.</title>
        <authorList>
            <person name="Koendjbiharie J.G."/>
            <person name="van Kranenburg R."/>
        </authorList>
    </citation>
    <scope>NUCLEOTIDE SEQUENCE [LARGE SCALE GENOMIC DNA]</scope>
    <source>
        <strain evidence="7 8">DSM 5806</strain>
    </source>
</reference>
<dbReference type="GO" id="GO:0046813">
    <property type="term" value="P:receptor-mediated virion attachment to host cell"/>
    <property type="evidence" value="ECO:0007669"/>
    <property type="project" value="TreeGrafter"/>
</dbReference>
<evidence type="ECO:0008006" key="9">
    <source>
        <dbReference type="Google" id="ProtNLM"/>
    </source>
</evidence>
<dbReference type="AlphaFoldDB" id="A0A2K2FN17"/>
<keyword evidence="2 3" id="KW-0802">TPR repeat</keyword>
<keyword evidence="6" id="KW-0472">Membrane</keyword>
<dbReference type="Pfam" id="PF13174">
    <property type="entry name" value="TPR_6"/>
    <property type="match status" value="1"/>
</dbReference>